<feature type="transmembrane region" description="Helical" evidence="1">
    <location>
        <begin position="56"/>
        <end position="74"/>
    </location>
</feature>
<sequence length="104" mass="10891">MRHAVLLIAVILFVVAVVVRQSETAAGGQFFGAACFRIGLVFAAVWLAWDSLRRPARWFPPVALMAGLGILAAIAAQPRLALVMIPAAGAIVAIGAVVRGMRQG</sequence>
<proteinExistence type="predicted"/>
<organism evidence="2 3">
    <name type="scientific">Crateriforma conspicua</name>
    <dbReference type="NCBI Taxonomy" id="2527996"/>
    <lineage>
        <taxon>Bacteria</taxon>
        <taxon>Pseudomonadati</taxon>
        <taxon>Planctomycetota</taxon>
        <taxon>Planctomycetia</taxon>
        <taxon>Planctomycetales</taxon>
        <taxon>Planctomycetaceae</taxon>
        <taxon>Crateriforma</taxon>
    </lineage>
</organism>
<comment type="caution">
    <text evidence="2">The sequence shown here is derived from an EMBL/GenBank/DDBJ whole genome shotgun (WGS) entry which is preliminary data.</text>
</comment>
<evidence type="ECO:0000256" key="1">
    <source>
        <dbReference type="SAM" id="Phobius"/>
    </source>
</evidence>
<feature type="transmembrane region" description="Helical" evidence="1">
    <location>
        <begin position="80"/>
        <end position="98"/>
    </location>
</feature>
<dbReference type="AlphaFoldDB" id="A0A5C5Y864"/>
<evidence type="ECO:0000313" key="2">
    <source>
        <dbReference type="EMBL" id="TWT69532.1"/>
    </source>
</evidence>
<dbReference type="Proteomes" id="UP000317238">
    <property type="component" value="Unassembled WGS sequence"/>
</dbReference>
<keyword evidence="1" id="KW-1133">Transmembrane helix</keyword>
<dbReference type="EMBL" id="SJPL01000001">
    <property type="protein sequence ID" value="TWT69532.1"/>
    <property type="molecule type" value="Genomic_DNA"/>
</dbReference>
<keyword evidence="3" id="KW-1185">Reference proteome</keyword>
<protein>
    <submittedName>
        <fullName evidence="2">Uncharacterized protein</fullName>
    </submittedName>
</protein>
<keyword evidence="1" id="KW-0812">Transmembrane</keyword>
<evidence type="ECO:0000313" key="3">
    <source>
        <dbReference type="Proteomes" id="UP000317238"/>
    </source>
</evidence>
<feature type="transmembrane region" description="Helical" evidence="1">
    <location>
        <begin position="30"/>
        <end position="49"/>
    </location>
</feature>
<gene>
    <name evidence="2" type="ORF">Pan14r_18200</name>
</gene>
<name>A0A5C5Y864_9PLAN</name>
<reference evidence="2 3" key="1">
    <citation type="submission" date="2019-02" db="EMBL/GenBank/DDBJ databases">
        <title>Deep-cultivation of Planctomycetes and their phenomic and genomic characterization uncovers novel biology.</title>
        <authorList>
            <person name="Wiegand S."/>
            <person name="Jogler M."/>
            <person name="Boedeker C."/>
            <person name="Pinto D."/>
            <person name="Vollmers J."/>
            <person name="Rivas-Marin E."/>
            <person name="Kohn T."/>
            <person name="Peeters S.H."/>
            <person name="Heuer A."/>
            <person name="Rast P."/>
            <person name="Oberbeckmann S."/>
            <person name="Bunk B."/>
            <person name="Jeske O."/>
            <person name="Meyerdierks A."/>
            <person name="Storesund J.E."/>
            <person name="Kallscheuer N."/>
            <person name="Luecker S."/>
            <person name="Lage O.M."/>
            <person name="Pohl T."/>
            <person name="Merkel B.J."/>
            <person name="Hornburger P."/>
            <person name="Mueller R.-W."/>
            <person name="Bruemmer F."/>
            <person name="Labrenz M."/>
            <person name="Spormann A.M."/>
            <person name="Op Den Camp H."/>
            <person name="Overmann J."/>
            <person name="Amann R."/>
            <person name="Jetten M.S.M."/>
            <person name="Mascher T."/>
            <person name="Medema M.H."/>
            <person name="Devos D.P."/>
            <person name="Kaster A.-K."/>
            <person name="Ovreas L."/>
            <person name="Rohde M."/>
            <person name="Galperin M.Y."/>
            <person name="Jogler C."/>
        </authorList>
    </citation>
    <scope>NUCLEOTIDE SEQUENCE [LARGE SCALE GENOMIC DNA]</scope>
    <source>
        <strain evidence="2 3">Pan14r</strain>
    </source>
</reference>
<keyword evidence="1" id="KW-0472">Membrane</keyword>
<dbReference type="PROSITE" id="PS51257">
    <property type="entry name" value="PROKAR_LIPOPROTEIN"/>
    <property type="match status" value="1"/>
</dbReference>
<accession>A0A5C5Y864</accession>